<keyword evidence="2" id="KW-1185">Reference proteome</keyword>
<organism evidence="1 2">
    <name type="scientific">Pseudothermotoga lettingae (strain ATCC BAA-301 / DSM 14385 / NBRC 107922 / TMO)</name>
    <name type="common">Thermotoga lettingae</name>
    <dbReference type="NCBI Taxonomy" id="416591"/>
    <lineage>
        <taxon>Bacteria</taxon>
        <taxon>Thermotogati</taxon>
        <taxon>Thermotogota</taxon>
        <taxon>Thermotogae</taxon>
        <taxon>Thermotogales</taxon>
        <taxon>Thermotogaceae</taxon>
        <taxon>Pseudothermotoga</taxon>
    </lineage>
</organism>
<reference evidence="1 2" key="2">
    <citation type="journal article" date="2009" name="Proc. Natl. Acad. Sci. U.S.A.">
        <title>On the chimeric nature, thermophilic origin, and phylogenetic placement of the Thermotogales.</title>
        <authorList>
            <person name="Zhaxybayeva O."/>
            <person name="Swithers K.S."/>
            <person name="Lapierre P."/>
            <person name="Fournier G.P."/>
            <person name="Bickhart D.M."/>
            <person name="DeBoy R.T."/>
            <person name="Nelson K.E."/>
            <person name="Nesbo C.L."/>
            <person name="Doolittle W.F."/>
            <person name="Gogarten J.P."/>
            <person name="Noll K.M."/>
        </authorList>
    </citation>
    <scope>NUCLEOTIDE SEQUENCE [LARGE SCALE GENOMIC DNA]</scope>
    <source>
        <strain evidence="2">ATCC BAA-301 / DSM 14385 / NBRC 107922 / TMO</strain>
    </source>
</reference>
<evidence type="ECO:0000313" key="1">
    <source>
        <dbReference type="EMBL" id="ABV34557.1"/>
    </source>
</evidence>
<dbReference type="RefSeq" id="WP_012004033.1">
    <property type="nucleotide sequence ID" value="NC_009828.1"/>
</dbReference>
<dbReference type="OrthoDB" id="47610at2"/>
<accession>A8F8S3</accession>
<name>A8F8S3_PSELT</name>
<dbReference type="STRING" id="416591.Tlet_2003"/>
<sequence length="144" mass="16519" precursor="true">MSSVGRQGSIRKKLFLWISLILVAFNYAAGVFVYRGYVKKLSETTVNCNIVFSQNLIRGEVNIIPPDRFKVMPLDYQIYFYDKRGNTLQLIANSLNGKMQASFETQSKDVLISSEWNVVGYSNVKIRWLWLSMSLAIPIEVNIK</sequence>
<reference evidence="1 2" key="1">
    <citation type="submission" date="2007-08" db="EMBL/GenBank/DDBJ databases">
        <title>Complete sequence of Thermotoga lettingae TMO.</title>
        <authorList>
            <consortium name="US DOE Joint Genome Institute"/>
            <person name="Copeland A."/>
            <person name="Lucas S."/>
            <person name="Lapidus A."/>
            <person name="Barry K."/>
            <person name="Glavina del Rio T."/>
            <person name="Dalin E."/>
            <person name="Tice H."/>
            <person name="Pitluck S."/>
            <person name="Foster B."/>
            <person name="Bruce D."/>
            <person name="Schmutz J."/>
            <person name="Larimer F."/>
            <person name="Land M."/>
            <person name="Hauser L."/>
            <person name="Kyrpides N."/>
            <person name="Mikhailova N."/>
            <person name="Nelson K."/>
            <person name="Gogarten J.P."/>
            <person name="Noll K."/>
            <person name="Richardson P."/>
        </authorList>
    </citation>
    <scope>NUCLEOTIDE SEQUENCE [LARGE SCALE GENOMIC DNA]</scope>
    <source>
        <strain evidence="2">ATCC BAA-301 / DSM 14385 / NBRC 107922 / TMO</strain>
    </source>
</reference>
<evidence type="ECO:0000313" key="2">
    <source>
        <dbReference type="Proteomes" id="UP000002016"/>
    </source>
</evidence>
<dbReference type="Proteomes" id="UP000002016">
    <property type="component" value="Chromosome"/>
</dbReference>
<dbReference type="EMBL" id="CP000812">
    <property type="protein sequence ID" value="ABV34557.1"/>
    <property type="molecule type" value="Genomic_DNA"/>
</dbReference>
<protein>
    <submittedName>
        <fullName evidence="1">Uncharacterized protein</fullName>
    </submittedName>
</protein>
<dbReference type="KEGG" id="tle:Tlet_2003"/>
<dbReference type="AlphaFoldDB" id="A8F8S3"/>
<proteinExistence type="predicted"/>
<dbReference type="HOGENOM" id="CLU_1904961_0_0_0"/>
<gene>
    <name evidence="1" type="ordered locus">Tlet_2003</name>
</gene>